<dbReference type="InterPro" id="IPR029055">
    <property type="entry name" value="Ntn_hydrolases_N"/>
</dbReference>
<dbReference type="Proteomes" id="UP001143370">
    <property type="component" value="Unassembled WGS sequence"/>
</dbReference>
<protein>
    <submittedName>
        <fullName evidence="2">Gamma-glutamyltransferase</fullName>
    </submittedName>
</protein>
<feature type="compositionally biased region" description="Basic and acidic residues" evidence="1">
    <location>
        <begin position="1"/>
        <end position="10"/>
    </location>
</feature>
<dbReference type="InterPro" id="IPR043137">
    <property type="entry name" value="GGT_ssub_C"/>
</dbReference>
<feature type="region of interest" description="Disordered" evidence="1">
    <location>
        <begin position="396"/>
        <end position="422"/>
    </location>
</feature>
<dbReference type="Gene3D" id="3.60.20.40">
    <property type="match status" value="1"/>
</dbReference>
<evidence type="ECO:0000313" key="2">
    <source>
        <dbReference type="EMBL" id="GLK71912.1"/>
    </source>
</evidence>
<comment type="caution">
    <text evidence="2">The sequence shown here is derived from an EMBL/GenBank/DDBJ whole genome shotgun (WGS) entry which is preliminary data.</text>
</comment>
<keyword evidence="3" id="KW-1185">Reference proteome</keyword>
<dbReference type="RefSeq" id="WP_213369202.1">
    <property type="nucleotide sequence ID" value="NZ_BSFJ01000008.1"/>
</dbReference>
<organism evidence="2 3">
    <name type="scientific">Ancylobacter dichloromethanicus</name>
    <dbReference type="NCBI Taxonomy" id="518825"/>
    <lineage>
        <taxon>Bacteria</taxon>
        <taxon>Pseudomonadati</taxon>
        <taxon>Pseudomonadota</taxon>
        <taxon>Alphaproteobacteria</taxon>
        <taxon>Hyphomicrobiales</taxon>
        <taxon>Xanthobacteraceae</taxon>
        <taxon>Ancylobacter</taxon>
    </lineage>
</organism>
<dbReference type="PANTHER" id="PTHR43881:SF5">
    <property type="entry name" value="GAMMA-GLUTAMYLTRANSPEPTIDASE"/>
    <property type="match status" value="1"/>
</dbReference>
<dbReference type="PRINTS" id="PR01210">
    <property type="entry name" value="GGTRANSPTASE"/>
</dbReference>
<dbReference type="InterPro" id="IPR043138">
    <property type="entry name" value="GGT_lsub"/>
</dbReference>
<name>A0A9W6J709_9HYPH</name>
<dbReference type="Pfam" id="PF01019">
    <property type="entry name" value="G_glu_transpept"/>
    <property type="match status" value="1"/>
</dbReference>
<dbReference type="Gene3D" id="1.10.246.130">
    <property type="match status" value="1"/>
</dbReference>
<feature type="region of interest" description="Disordered" evidence="1">
    <location>
        <begin position="1"/>
        <end position="25"/>
    </location>
</feature>
<evidence type="ECO:0000313" key="3">
    <source>
        <dbReference type="Proteomes" id="UP001143370"/>
    </source>
</evidence>
<gene>
    <name evidence="2" type="ORF">GCM10017643_20280</name>
</gene>
<accession>A0A9W6J709</accession>
<reference evidence="2" key="2">
    <citation type="submission" date="2023-01" db="EMBL/GenBank/DDBJ databases">
        <authorList>
            <person name="Sun Q."/>
            <person name="Evtushenko L."/>
        </authorList>
    </citation>
    <scope>NUCLEOTIDE SEQUENCE</scope>
    <source>
        <strain evidence="2">VKM B-2484</strain>
    </source>
</reference>
<dbReference type="PANTHER" id="PTHR43881">
    <property type="entry name" value="GAMMA-GLUTAMYLTRANSPEPTIDASE (AFU_ORTHOLOGUE AFUA_4G13580)"/>
    <property type="match status" value="1"/>
</dbReference>
<evidence type="ECO:0000256" key="1">
    <source>
        <dbReference type="SAM" id="MobiDB-lite"/>
    </source>
</evidence>
<dbReference type="InterPro" id="IPR052896">
    <property type="entry name" value="GGT-like_enzyme"/>
</dbReference>
<sequence>MAHDRLHESARAGAGMVATPHRHATEAGRAVLEEGGNAVEAALAAAATLAVVCPHLSQLGGDGVWLIRDPAGRVACIDAAGPAGAGATPAFYRERGHDEIPSRGALAALTVPGQVGGWRLAQEAAHAYGGKMPMRRLLESAIEQARAGITVSPAQHRASLATHAALGEIPGFRDAFLEPDGKVPAVGTVTPCERLADTLAQLAGAGLDDFYRGDVGREIAADLARAGSPVTRADLAAYRAATRSPLTLKLPEMTLWSAPPPAQGLATLMTLALFARLGVARPEGFAHVHGLVEATKRAFHARDLLVTERDLLARDPADFLAPQALAREAAAIDPRRAAPSKHRVAPGGAVWFGAADRSGLMVSCVQSLGAVFGAGLVLPATGVLMHARGGAFSLNPRATGAGATTSPLAPGRRPPHTPAPGLAELPDGRVIAYGATGGDGQPQAEAAVMSRYALFGGPLGEAIAAPRWRLGGGTRPGTAGLDLEEGLDGAVAEQLASAGHEVEIAAAPFADEMGHAGAVVLHPGRGGLEGAHDPRAEGAAGGV</sequence>
<dbReference type="SUPFAM" id="SSF56235">
    <property type="entry name" value="N-terminal nucleophile aminohydrolases (Ntn hydrolases)"/>
    <property type="match status" value="1"/>
</dbReference>
<dbReference type="EMBL" id="BSFJ01000008">
    <property type="protein sequence ID" value="GLK71912.1"/>
    <property type="molecule type" value="Genomic_DNA"/>
</dbReference>
<reference evidence="2" key="1">
    <citation type="journal article" date="2014" name="Int. J. Syst. Evol. Microbiol.">
        <title>Complete genome sequence of Corynebacterium casei LMG S-19264T (=DSM 44701T), isolated from a smear-ripened cheese.</title>
        <authorList>
            <consortium name="US DOE Joint Genome Institute (JGI-PGF)"/>
            <person name="Walter F."/>
            <person name="Albersmeier A."/>
            <person name="Kalinowski J."/>
            <person name="Ruckert C."/>
        </authorList>
    </citation>
    <scope>NUCLEOTIDE SEQUENCE</scope>
    <source>
        <strain evidence="2">VKM B-2484</strain>
    </source>
</reference>
<proteinExistence type="predicted"/>
<dbReference type="AlphaFoldDB" id="A0A9W6J709"/>